<dbReference type="AlphaFoldDB" id="A0A9R1T559"/>
<sequence length="289" mass="33248">MSDPGTTKYHYYLVGFKGEANAAGEMLIEIVPKSWLIMESEEDQEVQSYYPPEENYCNLQTWLKEEIPPKRRIWKTYPIEILGHTVTLDKAYKKLERLYKTRSATETTDSEAGSSQILKFSKKRATSMLKRTYSLNLLDDIREETNALPAKKARVNDSPGRDGSQIPISSTPKAHSSQSSKISPTKVCIADYVDAVAIKLSHNWKYDLHLLQRNIQHDMGTKLNTFGKIMQAPTVGNIVTYAEKLSMRMPMETPEDFDKWERMLDFKDAENIEEVRKRREALIITDCEI</sequence>
<organism evidence="2 3">
    <name type="scientific">Fopius arisanus</name>
    <dbReference type="NCBI Taxonomy" id="64838"/>
    <lineage>
        <taxon>Eukaryota</taxon>
        <taxon>Metazoa</taxon>
        <taxon>Ecdysozoa</taxon>
        <taxon>Arthropoda</taxon>
        <taxon>Hexapoda</taxon>
        <taxon>Insecta</taxon>
        <taxon>Pterygota</taxon>
        <taxon>Neoptera</taxon>
        <taxon>Endopterygota</taxon>
        <taxon>Hymenoptera</taxon>
        <taxon>Apocrita</taxon>
        <taxon>Ichneumonoidea</taxon>
        <taxon>Braconidae</taxon>
        <taxon>Opiinae</taxon>
        <taxon>Fopius</taxon>
    </lineage>
</organism>
<evidence type="ECO:0000313" key="3">
    <source>
        <dbReference type="RefSeq" id="XP_011302915.1"/>
    </source>
</evidence>
<dbReference type="Proteomes" id="UP000694866">
    <property type="component" value="Unplaced"/>
</dbReference>
<dbReference type="RefSeq" id="XP_011302915.1">
    <property type="nucleotide sequence ID" value="XM_011304613.1"/>
</dbReference>
<name>A0A9R1T559_9HYME</name>
<gene>
    <name evidence="3" type="primary">LOC105266448</name>
</gene>
<proteinExistence type="predicted"/>
<feature type="compositionally biased region" description="Polar residues" evidence="1">
    <location>
        <begin position="166"/>
        <end position="180"/>
    </location>
</feature>
<reference evidence="3" key="1">
    <citation type="submission" date="2025-08" db="UniProtKB">
        <authorList>
            <consortium name="RefSeq"/>
        </authorList>
    </citation>
    <scope>IDENTIFICATION</scope>
    <source>
        <strain evidence="3">USDA-PBARC FA_bdor</strain>
        <tissue evidence="3">Whole organism</tissue>
    </source>
</reference>
<evidence type="ECO:0000256" key="1">
    <source>
        <dbReference type="SAM" id="MobiDB-lite"/>
    </source>
</evidence>
<feature type="region of interest" description="Disordered" evidence="1">
    <location>
        <begin position="149"/>
        <end position="180"/>
    </location>
</feature>
<keyword evidence="2" id="KW-1185">Reference proteome</keyword>
<accession>A0A9R1T559</accession>
<dbReference type="GeneID" id="105266448"/>
<dbReference type="OrthoDB" id="7701050at2759"/>
<evidence type="ECO:0000313" key="2">
    <source>
        <dbReference type="Proteomes" id="UP000694866"/>
    </source>
</evidence>
<protein>
    <submittedName>
        <fullName evidence="3">Uncharacterized protein isoform X2</fullName>
    </submittedName>
</protein>